<protein>
    <recommendedName>
        <fullName evidence="3 10">Thymidylate kinase</fullName>
        <ecNumber evidence="2 10">2.7.4.9</ecNumber>
    </recommendedName>
    <alternativeName>
        <fullName evidence="10">dTMP kinase</fullName>
    </alternativeName>
</protein>
<dbReference type="GO" id="GO:0006227">
    <property type="term" value="P:dUDP biosynthetic process"/>
    <property type="evidence" value="ECO:0007669"/>
    <property type="project" value="TreeGrafter"/>
</dbReference>
<sequence length="229" mass="26330">MHGLLIVFEGIDGSGKATQSAELVKRLNDAGRQVMHVSFPDYDSPSSALVKMYLHGDFGKNPSDVNPYASSLFYALDRFASYRTKWKDFYQQGGIVIADRYTTSNMVHQMTKFDDEQERAQFLEWLEKTEYTELELPKPDCVILLDVPLTISEKLVKERAVRGGSMDIHEQHIDYLRRCHAAYQILCQKYGWRRVECTHEGAIRSIHDIANDVFCEIQTLLATKAQEEK</sequence>
<name>A0A1G5VPA6_9FIRM</name>
<evidence type="ECO:0000256" key="2">
    <source>
        <dbReference type="ARBA" id="ARBA00012980"/>
    </source>
</evidence>
<dbReference type="InterPro" id="IPR027417">
    <property type="entry name" value="P-loop_NTPase"/>
</dbReference>
<keyword evidence="7 10" id="KW-0418">Kinase</keyword>
<dbReference type="InterPro" id="IPR039430">
    <property type="entry name" value="Thymidylate_kin-like_dom"/>
</dbReference>
<organism evidence="12 13">
    <name type="scientific">Allisonella histaminiformans</name>
    <dbReference type="NCBI Taxonomy" id="209880"/>
    <lineage>
        <taxon>Bacteria</taxon>
        <taxon>Bacillati</taxon>
        <taxon>Bacillota</taxon>
        <taxon>Negativicutes</taxon>
        <taxon>Veillonellales</taxon>
        <taxon>Veillonellaceae</taxon>
        <taxon>Allisonella</taxon>
    </lineage>
</organism>
<feature type="domain" description="Thymidylate kinase-like" evidence="11">
    <location>
        <begin position="8"/>
        <end position="195"/>
    </location>
</feature>
<dbReference type="FunFam" id="3.40.50.300:FF:002288">
    <property type="entry name" value="Probable thymidylate kinase"/>
    <property type="match status" value="1"/>
</dbReference>
<dbReference type="EC" id="2.7.4.9" evidence="2 10"/>
<keyword evidence="5 10" id="KW-0545">Nucleotide biosynthesis</keyword>
<proteinExistence type="inferred from homology"/>
<evidence type="ECO:0000313" key="13">
    <source>
        <dbReference type="Proteomes" id="UP000199689"/>
    </source>
</evidence>
<dbReference type="InterPro" id="IPR018094">
    <property type="entry name" value="Thymidylate_kinase"/>
</dbReference>
<comment type="function">
    <text evidence="10">Phosphorylation of dTMP to form dTDP in both de novo and salvage pathways of dTTP synthesis.</text>
</comment>
<keyword evidence="4 10" id="KW-0808">Transferase</keyword>
<evidence type="ECO:0000259" key="11">
    <source>
        <dbReference type="Pfam" id="PF02223"/>
    </source>
</evidence>
<dbReference type="RefSeq" id="WP_091364054.1">
    <property type="nucleotide sequence ID" value="NZ_FMXA01000008.1"/>
</dbReference>
<dbReference type="EMBL" id="FMXA01000008">
    <property type="protein sequence ID" value="SDA47578.1"/>
    <property type="molecule type" value="Genomic_DNA"/>
</dbReference>
<gene>
    <name evidence="10" type="primary">tmk</name>
    <name evidence="12" type="ORF">SAMN02910343_00778</name>
</gene>
<dbReference type="CDD" id="cd01672">
    <property type="entry name" value="TMPK"/>
    <property type="match status" value="1"/>
</dbReference>
<dbReference type="GO" id="GO:0005524">
    <property type="term" value="F:ATP binding"/>
    <property type="evidence" value="ECO:0007669"/>
    <property type="project" value="UniProtKB-UniRule"/>
</dbReference>
<dbReference type="AlphaFoldDB" id="A0A1G5VPA6"/>
<dbReference type="Gene3D" id="3.40.50.300">
    <property type="entry name" value="P-loop containing nucleotide triphosphate hydrolases"/>
    <property type="match status" value="1"/>
</dbReference>
<evidence type="ECO:0000256" key="10">
    <source>
        <dbReference type="HAMAP-Rule" id="MF_00165"/>
    </source>
</evidence>
<dbReference type="PANTHER" id="PTHR10344:SF4">
    <property type="entry name" value="UMP-CMP KINASE 2, MITOCHONDRIAL"/>
    <property type="match status" value="1"/>
</dbReference>
<evidence type="ECO:0000313" key="12">
    <source>
        <dbReference type="EMBL" id="SDA47578.1"/>
    </source>
</evidence>
<dbReference type="OrthoDB" id="9774907at2"/>
<evidence type="ECO:0000256" key="9">
    <source>
        <dbReference type="ARBA" id="ARBA00048743"/>
    </source>
</evidence>
<keyword evidence="6 10" id="KW-0547">Nucleotide-binding</keyword>
<evidence type="ECO:0000256" key="8">
    <source>
        <dbReference type="ARBA" id="ARBA00022840"/>
    </source>
</evidence>
<dbReference type="GO" id="GO:0004798">
    <property type="term" value="F:dTMP kinase activity"/>
    <property type="evidence" value="ECO:0007669"/>
    <property type="project" value="UniProtKB-UniRule"/>
</dbReference>
<dbReference type="GO" id="GO:0006235">
    <property type="term" value="P:dTTP biosynthetic process"/>
    <property type="evidence" value="ECO:0007669"/>
    <property type="project" value="UniProtKB-UniRule"/>
</dbReference>
<evidence type="ECO:0000256" key="4">
    <source>
        <dbReference type="ARBA" id="ARBA00022679"/>
    </source>
</evidence>
<evidence type="ECO:0000256" key="6">
    <source>
        <dbReference type="ARBA" id="ARBA00022741"/>
    </source>
</evidence>
<dbReference type="Pfam" id="PF02223">
    <property type="entry name" value="Thymidylate_kin"/>
    <property type="match status" value="1"/>
</dbReference>
<dbReference type="GO" id="GO:0005829">
    <property type="term" value="C:cytosol"/>
    <property type="evidence" value="ECO:0007669"/>
    <property type="project" value="TreeGrafter"/>
</dbReference>
<reference evidence="12 13" key="1">
    <citation type="submission" date="2016-10" db="EMBL/GenBank/DDBJ databases">
        <authorList>
            <person name="de Groot N.N."/>
        </authorList>
    </citation>
    <scope>NUCLEOTIDE SEQUENCE [LARGE SCALE GENOMIC DNA]</scope>
    <source>
        <strain evidence="12 13">DSM 15230</strain>
    </source>
</reference>
<dbReference type="Proteomes" id="UP000199689">
    <property type="component" value="Unassembled WGS sequence"/>
</dbReference>
<dbReference type="PANTHER" id="PTHR10344">
    <property type="entry name" value="THYMIDYLATE KINASE"/>
    <property type="match status" value="1"/>
</dbReference>
<dbReference type="HAMAP" id="MF_00165">
    <property type="entry name" value="Thymidylate_kinase"/>
    <property type="match status" value="1"/>
</dbReference>
<keyword evidence="13" id="KW-1185">Reference proteome</keyword>
<dbReference type="STRING" id="209880.SAMN02910343_00778"/>
<keyword evidence="8 10" id="KW-0067">ATP-binding</keyword>
<evidence type="ECO:0000256" key="5">
    <source>
        <dbReference type="ARBA" id="ARBA00022727"/>
    </source>
</evidence>
<dbReference type="GeneID" id="87755810"/>
<comment type="catalytic activity">
    <reaction evidence="9 10">
        <text>dTMP + ATP = dTDP + ADP</text>
        <dbReference type="Rhea" id="RHEA:13517"/>
        <dbReference type="ChEBI" id="CHEBI:30616"/>
        <dbReference type="ChEBI" id="CHEBI:58369"/>
        <dbReference type="ChEBI" id="CHEBI:63528"/>
        <dbReference type="ChEBI" id="CHEBI:456216"/>
        <dbReference type="EC" id="2.7.4.9"/>
    </reaction>
</comment>
<dbReference type="GO" id="GO:0006233">
    <property type="term" value="P:dTDP biosynthetic process"/>
    <property type="evidence" value="ECO:0007669"/>
    <property type="project" value="InterPro"/>
</dbReference>
<dbReference type="SUPFAM" id="SSF52540">
    <property type="entry name" value="P-loop containing nucleoside triphosphate hydrolases"/>
    <property type="match status" value="1"/>
</dbReference>
<evidence type="ECO:0000256" key="7">
    <source>
        <dbReference type="ARBA" id="ARBA00022777"/>
    </source>
</evidence>
<evidence type="ECO:0000256" key="1">
    <source>
        <dbReference type="ARBA" id="ARBA00009776"/>
    </source>
</evidence>
<evidence type="ECO:0000256" key="3">
    <source>
        <dbReference type="ARBA" id="ARBA00017144"/>
    </source>
</evidence>
<comment type="caution">
    <text evidence="10">Lacks conserved residue(s) required for the propagation of feature annotation.</text>
</comment>
<accession>A0A1G5VPA6</accession>
<comment type="similarity">
    <text evidence="1 10">Belongs to the thymidylate kinase family.</text>
</comment>